<name>A0ABP5GW87_9ACTN</name>
<comment type="caution">
    <text evidence="3">The sequence shown here is derived from an EMBL/GenBank/DDBJ whole genome shotgun (WGS) entry which is preliminary data.</text>
</comment>
<keyword evidence="4" id="KW-1185">Reference proteome</keyword>
<proteinExistence type="predicted"/>
<feature type="transmembrane region" description="Helical" evidence="2">
    <location>
        <begin position="476"/>
        <end position="497"/>
    </location>
</feature>
<evidence type="ECO:0000256" key="1">
    <source>
        <dbReference type="SAM" id="MobiDB-lite"/>
    </source>
</evidence>
<dbReference type="Proteomes" id="UP001500751">
    <property type="component" value="Unassembled WGS sequence"/>
</dbReference>
<keyword evidence="2" id="KW-1133">Transmembrane helix</keyword>
<feature type="transmembrane region" description="Helical" evidence="2">
    <location>
        <begin position="248"/>
        <end position="266"/>
    </location>
</feature>
<feature type="transmembrane region" description="Helical" evidence="2">
    <location>
        <begin position="109"/>
        <end position="128"/>
    </location>
</feature>
<evidence type="ECO:0000313" key="4">
    <source>
        <dbReference type="Proteomes" id="UP001500751"/>
    </source>
</evidence>
<feature type="region of interest" description="Disordered" evidence="1">
    <location>
        <begin position="504"/>
        <end position="536"/>
    </location>
</feature>
<organism evidence="3 4">
    <name type="scientific">Catenulispora yoronensis</name>
    <dbReference type="NCBI Taxonomy" id="450799"/>
    <lineage>
        <taxon>Bacteria</taxon>
        <taxon>Bacillati</taxon>
        <taxon>Actinomycetota</taxon>
        <taxon>Actinomycetes</taxon>
        <taxon>Catenulisporales</taxon>
        <taxon>Catenulisporaceae</taxon>
        <taxon>Catenulispora</taxon>
    </lineage>
</organism>
<accession>A0ABP5GW87</accession>
<dbReference type="EMBL" id="BAAAQN010000064">
    <property type="protein sequence ID" value="GAA2056329.1"/>
    <property type="molecule type" value="Genomic_DNA"/>
</dbReference>
<protein>
    <recommendedName>
        <fullName evidence="5">Glycosyltransferase RgtA/B/C/D-like domain-containing protein</fullName>
    </recommendedName>
</protein>
<feature type="transmembrane region" description="Helical" evidence="2">
    <location>
        <begin position="140"/>
        <end position="159"/>
    </location>
</feature>
<reference evidence="4" key="1">
    <citation type="journal article" date="2019" name="Int. J. Syst. Evol. Microbiol.">
        <title>The Global Catalogue of Microorganisms (GCM) 10K type strain sequencing project: providing services to taxonomists for standard genome sequencing and annotation.</title>
        <authorList>
            <consortium name="The Broad Institute Genomics Platform"/>
            <consortium name="The Broad Institute Genome Sequencing Center for Infectious Disease"/>
            <person name="Wu L."/>
            <person name="Ma J."/>
        </authorList>
    </citation>
    <scope>NUCLEOTIDE SEQUENCE [LARGE SCALE GENOMIC DNA]</scope>
    <source>
        <strain evidence="4">JCM 16014</strain>
    </source>
</reference>
<evidence type="ECO:0000256" key="2">
    <source>
        <dbReference type="SAM" id="Phobius"/>
    </source>
</evidence>
<feature type="transmembrane region" description="Helical" evidence="2">
    <location>
        <begin position="190"/>
        <end position="206"/>
    </location>
</feature>
<evidence type="ECO:0000313" key="3">
    <source>
        <dbReference type="EMBL" id="GAA2056329.1"/>
    </source>
</evidence>
<gene>
    <name evidence="3" type="ORF">GCM10009839_76790</name>
</gene>
<feature type="compositionally biased region" description="Basic and acidic residues" evidence="1">
    <location>
        <begin position="511"/>
        <end position="521"/>
    </location>
</feature>
<keyword evidence="2" id="KW-0472">Membrane</keyword>
<evidence type="ECO:0008006" key="5">
    <source>
        <dbReference type="Google" id="ProtNLM"/>
    </source>
</evidence>
<keyword evidence="2" id="KW-0812">Transmembrane</keyword>
<feature type="transmembrane region" description="Helical" evidence="2">
    <location>
        <begin position="165"/>
        <end position="183"/>
    </location>
</feature>
<sequence length="536" mass="57373">MLAVMAGVGSAVLLMVRLFVPRPVGVADNYDGPRLMCHLGVDVRLPRGMPRLRDYVIVRYDHIQHFSCRQEYLGSIRLPDVPYRSSQLVLLYAGRAVTRVLGLPGYLDLRAVGLVCCVLIGAAVGLLFRFVQLRYRYRVVLCGAVLVVVADTVFIDYAVSPFSEIASIVGLLWVVVGVVMLTAPGRRVRLAGLAVVGVSGLFFATAKTQNFPGVAPLAVVVLATPLAMPTRRLGRRLGGVDRRLRYRLAGLLTVLVLGVGAVAVSGNEDRRTARMTGANFVTVTLLPTSAHPERDLAELGAPAWLADYAGAPPWCAPTALQNGAAYKQFTKKLSHKQIMRFFLNHPGRLLPVLDRVAGYFYVPRATATLCQQTPAGKRMMVTPLLANYTKIGHTPRGLLDRRWTPVTDAVESLRGSGLGTLVVLWAVPVGAVVGTRRRRGMRGVGAVVGVVVTVAVAQFVASAFADGIDTAKHLNLAVFATALGWVFAAVELVVVAFGRRKQQSGAGAGRSDTRRGAKAESEPVELGTAATEGPAA</sequence>
<feature type="transmembrane region" description="Helical" evidence="2">
    <location>
        <begin position="445"/>
        <end position="464"/>
    </location>
</feature>